<keyword evidence="7" id="KW-1185">Reference proteome</keyword>
<dbReference type="PANTHER" id="PTHR13471">
    <property type="entry name" value="TETRATRICOPEPTIDE-LIKE HELICAL"/>
    <property type="match status" value="1"/>
</dbReference>
<reference evidence="6 7" key="1">
    <citation type="submission" date="2019-09" db="EMBL/GenBank/DDBJ databases">
        <title>Draft genome of the ectomycorrhizal ascomycete Sphaerosporella brunnea.</title>
        <authorList>
            <consortium name="DOE Joint Genome Institute"/>
            <person name="Benucci G.M."/>
            <person name="Marozzi G."/>
            <person name="Antonielli L."/>
            <person name="Sanchez S."/>
            <person name="Marco P."/>
            <person name="Wang X."/>
            <person name="Falini L.B."/>
            <person name="Barry K."/>
            <person name="Haridas S."/>
            <person name="Lipzen A."/>
            <person name="Labutti K."/>
            <person name="Grigoriev I.V."/>
            <person name="Murat C."/>
            <person name="Martin F."/>
            <person name="Albertini E."/>
            <person name="Donnini D."/>
            <person name="Bonito G."/>
        </authorList>
    </citation>
    <scope>NUCLEOTIDE SEQUENCE [LARGE SCALE GENOMIC DNA]</scope>
    <source>
        <strain evidence="6 7">Sb_GMNB300</strain>
    </source>
</reference>
<dbReference type="GO" id="GO:0071013">
    <property type="term" value="C:catalytic step 2 spliceosome"/>
    <property type="evidence" value="ECO:0007669"/>
    <property type="project" value="TreeGrafter"/>
</dbReference>
<dbReference type="Pfam" id="PF08424">
    <property type="entry name" value="NRDE-2"/>
    <property type="match status" value="1"/>
</dbReference>
<sequence>MSDSEKKIEAPKRAIPKFTSFKAPAPPPATDAPNKRAPEDEKTKGTQREHGHRRRHHRSSSRSCENRHKREHRERDKSDGEHRRRSRRDGSRERSHRYRDHERRKDDNRRYRSKPRDTKSVIARTPAQRSPSPESGDILQKQFFVDTKGDENNLVFGTIHKYSIPDYLRSGAGRIVGLPTNLRIDRGKGDGKGIVLSSEGAGREEVSVKSMRQLFANLDSKDVKRLRVKKEKTGLDEALSRGLDFVPLSIASKKRKSRDVEASDDSENELDHYRSIEGLKKPSAAPDDPDLAYASDSQSEQDYVAGEWGDRKRMVQFIRKVESSPNDIDAWLAYVNHHDRIISSTGRRKTAAEKRSTAEVKLDILEKALDKNSGNEVLLLKYMDVAQEIWEPQKVLSRWKRILEENPTLVSLWTKYINFRQTDFLSFKYPECLDCFRECLAVLKTAALKSSVQSSSREALDGVILYVFTRTILLMNQAGYRENAIAALQAMLELNVFAPANTIPPTSQQELETLLGHLEKFWDSEVPRIGEDNALGWASFVAAGEIGDSPDALKDDFQPLPLNPEDPFGSWADAEVEWSKKTGMPARTIDEVEEDDPYRVVLFADIKDFLFYFSSENVRKRTAETFLTLKGLPQLDLWSSNSEAVADSFLCHGLATLRVESSETWFWPKKERKWDIPAIIWEGMEPEKKATMGDYPFEFKLRNFPVGYEGVFCKAPIWLDGNEHFRLSGTDNTAFVRNALKSLVEKVGDESLALYYLAWEWANAPNGIKKVAKALLKRFKTSLQLWSAYGQVEWHDSGIDAGRKIFTLAIAMSKELSENARRDAVFLWHAWVWEELLSKNTQTALQLVLTIGNGKPYEGPPITSDNVSQLLLLKARMYLEDLQQSMLSIRLEEHAAVFNDLRAVLEYLVSGNNIDFAIPIYEEFVAELKRRSLIGPSSRIYEVSLLRKARLIYLHSMTAKPFKPAALRSVLETALETFPQNTAFLSMYAWNEGRTKIENRVRNVVRNFVLKEGRETVAGWLFAVWAEMRMSQHFSSHAVRSLFERAVSCDRIQASPQLWMMFVEFELQCKEYNRAKETLFRGIRNCPWSKDMMMMALTKLRSTLGFEDFRKLLSIISTEKELRVHDVTELEDMMEELGENGALGSGDFIALPDDDSTDEEMVDQY</sequence>
<dbReference type="GO" id="GO:0031048">
    <property type="term" value="P:regulatory ncRNA-mediated heterochromatin formation"/>
    <property type="evidence" value="ECO:0007669"/>
    <property type="project" value="TreeGrafter"/>
</dbReference>
<dbReference type="InParanoid" id="A0A5J5EDB8"/>
<feature type="compositionally biased region" description="Basic and acidic residues" evidence="5">
    <location>
        <begin position="64"/>
        <end position="119"/>
    </location>
</feature>
<dbReference type="Proteomes" id="UP000326924">
    <property type="component" value="Unassembled WGS sequence"/>
</dbReference>
<evidence type="ECO:0000256" key="3">
    <source>
        <dbReference type="ARBA" id="ARBA00022737"/>
    </source>
</evidence>
<dbReference type="Pfam" id="PF23240">
    <property type="entry name" value="HAT_PRP39_N"/>
    <property type="match status" value="1"/>
</dbReference>
<dbReference type="InterPro" id="IPR013633">
    <property type="entry name" value="NRDE-2"/>
</dbReference>
<proteinExistence type="inferred from homology"/>
<keyword evidence="4" id="KW-0539">Nucleus</keyword>
<accession>A0A5J5EDB8</accession>
<evidence type="ECO:0000256" key="1">
    <source>
        <dbReference type="ARBA" id="ARBA00004123"/>
    </source>
</evidence>
<dbReference type="AlphaFoldDB" id="A0A5J5EDB8"/>
<feature type="compositionally biased region" description="Basic and acidic residues" evidence="5">
    <location>
        <begin position="1"/>
        <end position="12"/>
    </location>
</feature>
<organism evidence="6 7">
    <name type="scientific">Sphaerosporella brunnea</name>
    <dbReference type="NCBI Taxonomy" id="1250544"/>
    <lineage>
        <taxon>Eukaryota</taxon>
        <taxon>Fungi</taxon>
        <taxon>Dikarya</taxon>
        <taxon>Ascomycota</taxon>
        <taxon>Pezizomycotina</taxon>
        <taxon>Pezizomycetes</taxon>
        <taxon>Pezizales</taxon>
        <taxon>Pyronemataceae</taxon>
        <taxon>Sphaerosporella</taxon>
    </lineage>
</organism>
<evidence type="ECO:0000256" key="2">
    <source>
        <dbReference type="ARBA" id="ARBA00009265"/>
    </source>
</evidence>
<protein>
    <submittedName>
        <fullName evidence="6">NRDE-2, necessary for RNA interference-domain-containing protein</fullName>
    </submittedName>
</protein>
<comment type="caution">
    <text evidence="6">The sequence shown here is derived from an EMBL/GenBank/DDBJ whole genome shotgun (WGS) entry which is preliminary data.</text>
</comment>
<feature type="compositionally biased region" description="Basic and acidic residues" evidence="5">
    <location>
        <begin position="33"/>
        <end position="49"/>
    </location>
</feature>
<dbReference type="InterPro" id="IPR011990">
    <property type="entry name" value="TPR-like_helical_dom_sf"/>
</dbReference>
<name>A0A5J5EDB8_9PEZI</name>
<dbReference type="GO" id="GO:0006396">
    <property type="term" value="P:RNA processing"/>
    <property type="evidence" value="ECO:0007669"/>
    <property type="project" value="InterPro"/>
</dbReference>
<dbReference type="SUPFAM" id="SSF48452">
    <property type="entry name" value="TPR-like"/>
    <property type="match status" value="2"/>
</dbReference>
<dbReference type="OrthoDB" id="297219at2759"/>
<evidence type="ECO:0000256" key="4">
    <source>
        <dbReference type="ARBA" id="ARBA00023242"/>
    </source>
</evidence>
<evidence type="ECO:0000313" key="6">
    <source>
        <dbReference type="EMBL" id="KAA8893364.1"/>
    </source>
</evidence>
<dbReference type="InterPro" id="IPR003107">
    <property type="entry name" value="HAT"/>
</dbReference>
<dbReference type="SMART" id="SM00386">
    <property type="entry name" value="HAT"/>
    <property type="match status" value="7"/>
</dbReference>
<comment type="similarity">
    <text evidence="2">Belongs to the NRDE2 family.</text>
</comment>
<keyword evidence="3" id="KW-0677">Repeat</keyword>
<dbReference type="GO" id="GO:1902369">
    <property type="term" value="P:negative regulation of RNA catabolic process"/>
    <property type="evidence" value="ECO:0007669"/>
    <property type="project" value="TreeGrafter"/>
</dbReference>
<gene>
    <name evidence="6" type="ORF">FN846DRAFT_539119</name>
</gene>
<feature type="region of interest" description="Disordered" evidence="5">
    <location>
        <begin position="277"/>
        <end position="298"/>
    </location>
</feature>
<evidence type="ECO:0000256" key="5">
    <source>
        <dbReference type="SAM" id="MobiDB-lite"/>
    </source>
</evidence>
<dbReference type="EMBL" id="VXIS01000455">
    <property type="protein sequence ID" value="KAA8893364.1"/>
    <property type="molecule type" value="Genomic_DNA"/>
</dbReference>
<evidence type="ECO:0000313" key="7">
    <source>
        <dbReference type="Proteomes" id="UP000326924"/>
    </source>
</evidence>
<feature type="region of interest" description="Disordered" evidence="5">
    <location>
        <begin position="1"/>
        <end position="138"/>
    </location>
</feature>
<dbReference type="PANTHER" id="PTHR13471:SF0">
    <property type="entry name" value="NUCLEAR EXOSOME REGULATOR NRDE2"/>
    <property type="match status" value="1"/>
</dbReference>
<feature type="compositionally biased region" description="Basic residues" evidence="5">
    <location>
        <begin position="50"/>
        <end position="60"/>
    </location>
</feature>
<comment type="subcellular location">
    <subcellularLocation>
        <location evidence="1">Nucleus</location>
    </subcellularLocation>
</comment>
<dbReference type="Gene3D" id="1.25.40.10">
    <property type="entry name" value="Tetratricopeptide repeat domain"/>
    <property type="match status" value="2"/>
</dbReference>